<dbReference type="SUPFAM" id="SSF158682">
    <property type="entry name" value="TerB-like"/>
    <property type="match status" value="1"/>
</dbReference>
<gene>
    <name evidence="2" type="ORF">AW14_03040</name>
</gene>
<dbReference type="PATRIC" id="fig|1454006.5.peg.583"/>
<organism evidence="2 3">
    <name type="scientific">Siansivirga zeaxanthinifaciens CC-SAMT-1</name>
    <dbReference type="NCBI Taxonomy" id="1454006"/>
    <lineage>
        <taxon>Bacteria</taxon>
        <taxon>Pseudomonadati</taxon>
        <taxon>Bacteroidota</taxon>
        <taxon>Flavobacteriia</taxon>
        <taxon>Flavobacteriales</taxon>
        <taxon>Flavobacteriaceae</taxon>
        <taxon>Siansivirga</taxon>
    </lineage>
</organism>
<reference evidence="2 3" key="1">
    <citation type="submission" date="2014-02" db="EMBL/GenBank/DDBJ databases">
        <authorList>
            <person name="Young C.-C."/>
            <person name="Hameed A."/>
            <person name="Huang H.-C."/>
            <person name="Shahina M."/>
        </authorList>
    </citation>
    <scope>NUCLEOTIDE SEQUENCE [LARGE SCALE GENOMIC DNA]</scope>
    <source>
        <strain evidence="2 3">CC-SAMT-1</strain>
    </source>
</reference>
<dbReference type="OrthoDB" id="981083at2"/>
<dbReference type="HOGENOM" id="CLU_151852_0_0_10"/>
<proteinExistence type="predicted"/>
<name>A0A0C5VUG7_9FLAO</name>
<dbReference type="Proteomes" id="UP000032229">
    <property type="component" value="Chromosome"/>
</dbReference>
<dbReference type="KEGG" id="sze:AW14_03040"/>
<dbReference type="InterPro" id="IPR007791">
    <property type="entry name" value="DjlA_N"/>
</dbReference>
<evidence type="ECO:0000259" key="1">
    <source>
        <dbReference type="Pfam" id="PF05099"/>
    </source>
</evidence>
<feature type="domain" description="Co-chaperone DjlA N-terminal" evidence="1">
    <location>
        <begin position="20"/>
        <end position="56"/>
    </location>
</feature>
<sequence>MSFSDLFDSGFKKRNEDHFAAIVRVAMADGVISDDEKAFLDRLARNLDISDADYALILKDYKSHPINPPYDYERRLERLYDLVRMVHIDTIEGENEIHLLNKIAVGLGFHAVNVKYITDKALTLVKNGTDLESFIYDMKNMNK</sequence>
<dbReference type="Gene3D" id="1.10.3680.10">
    <property type="entry name" value="TerB-like"/>
    <property type="match status" value="1"/>
</dbReference>
<dbReference type="CDD" id="cd07177">
    <property type="entry name" value="terB_like"/>
    <property type="match status" value="1"/>
</dbReference>
<dbReference type="Pfam" id="PF05099">
    <property type="entry name" value="TerB"/>
    <property type="match status" value="1"/>
</dbReference>
<keyword evidence="3" id="KW-1185">Reference proteome</keyword>
<dbReference type="EMBL" id="CP007202">
    <property type="protein sequence ID" value="AJR02771.1"/>
    <property type="molecule type" value="Genomic_DNA"/>
</dbReference>
<evidence type="ECO:0000313" key="3">
    <source>
        <dbReference type="Proteomes" id="UP000032229"/>
    </source>
</evidence>
<accession>A0A0C5VUG7</accession>
<dbReference type="InterPro" id="IPR029024">
    <property type="entry name" value="TerB-like"/>
</dbReference>
<evidence type="ECO:0000313" key="2">
    <source>
        <dbReference type="EMBL" id="AJR02771.1"/>
    </source>
</evidence>
<dbReference type="RefSeq" id="WP_044637460.1">
    <property type="nucleotide sequence ID" value="NZ_CP007202.1"/>
</dbReference>
<dbReference type="AlphaFoldDB" id="A0A0C5VUG7"/>
<dbReference type="STRING" id="1454006.AW14_03040"/>
<protein>
    <submittedName>
        <fullName evidence="2">Fructose 1,6-bisphosphatase</fullName>
    </submittedName>
</protein>